<dbReference type="EMBL" id="VOIH02000006">
    <property type="protein sequence ID" value="KAF3444356.1"/>
    <property type="molecule type" value="Genomic_DNA"/>
</dbReference>
<feature type="region of interest" description="Disordered" evidence="1">
    <location>
        <begin position="290"/>
        <end position="392"/>
    </location>
</feature>
<evidence type="ECO:0000313" key="2">
    <source>
        <dbReference type="EMBL" id="KAF3444356.1"/>
    </source>
</evidence>
<keyword evidence="3" id="KW-1185">Reference proteome</keyword>
<dbReference type="Proteomes" id="UP000796880">
    <property type="component" value="Unassembled WGS sequence"/>
</dbReference>
<evidence type="ECO:0000313" key="3">
    <source>
        <dbReference type="Proteomes" id="UP000796880"/>
    </source>
</evidence>
<organism evidence="2 3">
    <name type="scientific">Rhamnella rubrinervis</name>
    <dbReference type="NCBI Taxonomy" id="2594499"/>
    <lineage>
        <taxon>Eukaryota</taxon>
        <taxon>Viridiplantae</taxon>
        <taxon>Streptophyta</taxon>
        <taxon>Embryophyta</taxon>
        <taxon>Tracheophyta</taxon>
        <taxon>Spermatophyta</taxon>
        <taxon>Magnoliopsida</taxon>
        <taxon>eudicotyledons</taxon>
        <taxon>Gunneridae</taxon>
        <taxon>Pentapetalae</taxon>
        <taxon>rosids</taxon>
        <taxon>fabids</taxon>
        <taxon>Rosales</taxon>
        <taxon>Rhamnaceae</taxon>
        <taxon>rhamnoid group</taxon>
        <taxon>Rhamneae</taxon>
        <taxon>Rhamnella</taxon>
    </lineage>
</organism>
<feature type="compositionally biased region" description="Basic and acidic residues" evidence="1">
    <location>
        <begin position="322"/>
        <end position="344"/>
    </location>
</feature>
<accession>A0A8K0H257</accession>
<protein>
    <submittedName>
        <fullName evidence="2">Uncharacterized protein</fullName>
    </submittedName>
</protein>
<feature type="region of interest" description="Disordered" evidence="1">
    <location>
        <begin position="172"/>
        <end position="204"/>
    </location>
</feature>
<proteinExistence type="predicted"/>
<dbReference type="AlphaFoldDB" id="A0A8K0H257"/>
<comment type="caution">
    <text evidence="2">The sequence shown here is derived from an EMBL/GenBank/DDBJ whole genome shotgun (WGS) entry which is preliminary data.</text>
</comment>
<reference evidence="2" key="1">
    <citation type="submission" date="2020-03" db="EMBL/GenBank/DDBJ databases">
        <title>A high-quality chromosome-level genome assembly of a woody plant with both climbing and erect habits, Rhamnella rubrinervis.</title>
        <authorList>
            <person name="Lu Z."/>
            <person name="Yang Y."/>
            <person name="Zhu X."/>
            <person name="Sun Y."/>
        </authorList>
    </citation>
    <scope>NUCLEOTIDE SEQUENCE</scope>
    <source>
        <strain evidence="2">BYM</strain>
        <tissue evidence="2">Leaf</tissue>
    </source>
</reference>
<sequence>MAAGRSCLVAVRKLSKGRREAGLDRPGRSCRRSEEVLEGREGSCLGPRSSWKAVRKLSGGRKSCLRAVRKLPEVRDVLEVVRKLPQGRKRPVMRSPATVREVLEGQRSQLGPVVEGRPGGRREVDGGSREVGLRSAGSCSRPQFLKVRSLAAGRTGCRGREEVAPGRRFWAGPRKLPGGRKLSGRTSVGRSGSRRKFSEGRRKQFPGPQEVVRWAEEVAWARGICLEAVRSSGKAYRKLPEAEEVAPGRWKVLKPREVALRTAGKLSEAESGTVVRGSCSDGQELCLAPVPGRRKLSKGPDRSCRRRKLPGGREGSSFKAVKLPERSEVVERPEEVLGRPRKLPEAVPGRKLSGDRKSLKGRRSCLEGRRKLSEVRKLPGGRGKLSRPEEVLEGRRKLPEGRGNCLEGRRKFFQGREEVA</sequence>
<feature type="compositionally biased region" description="Basic and acidic residues" evidence="1">
    <location>
        <begin position="352"/>
        <end position="377"/>
    </location>
</feature>
<feature type="compositionally biased region" description="Basic and acidic residues" evidence="1">
    <location>
        <begin position="118"/>
        <end position="132"/>
    </location>
</feature>
<gene>
    <name evidence="2" type="ORF">FNV43_RR14048</name>
</gene>
<name>A0A8K0H257_9ROSA</name>
<evidence type="ECO:0000256" key="1">
    <source>
        <dbReference type="SAM" id="MobiDB-lite"/>
    </source>
</evidence>
<feature type="region of interest" description="Disordered" evidence="1">
    <location>
        <begin position="116"/>
        <end position="135"/>
    </location>
</feature>